<feature type="domain" description="Transposase IS110-like N-terminal" evidence="1">
    <location>
        <begin position="5"/>
        <end position="162"/>
    </location>
</feature>
<proteinExistence type="predicted"/>
<evidence type="ECO:0000259" key="1">
    <source>
        <dbReference type="Pfam" id="PF01548"/>
    </source>
</evidence>
<comment type="caution">
    <text evidence="3">The sequence shown here is derived from an EMBL/GenBank/DDBJ whole genome shotgun (WGS) entry which is preliminary data.</text>
</comment>
<evidence type="ECO:0000313" key="4">
    <source>
        <dbReference type="Proteomes" id="UP000576393"/>
    </source>
</evidence>
<keyword evidence="4" id="KW-1185">Reference proteome</keyword>
<accession>A0A852V8Z3</accession>
<dbReference type="InterPro" id="IPR002525">
    <property type="entry name" value="Transp_IS110-like_N"/>
</dbReference>
<dbReference type="RefSeq" id="WP_179825769.1">
    <property type="nucleotide sequence ID" value="NZ_JACCCO010000002.1"/>
</dbReference>
<dbReference type="InterPro" id="IPR003346">
    <property type="entry name" value="Transposase_20"/>
</dbReference>
<evidence type="ECO:0000259" key="2">
    <source>
        <dbReference type="Pfam" id="PF02371"/>
    </source>
</evidence>
<name>A0A852V8Z3_9ACTN</name>
<dbReference type="InterPro" id="IPR047650">
    <property type="entry name" value="Transpos_IS110"/>
</dbReference>
<dbReference type="NCBIfam" id="NF033542">
    <property type="entry name" value="transpos_IS110"/>
    <property type="match status" value="1"/>
</dbReference>
<evidence type="ECO:0000313" key="3">
    <source>
        <dbReference type="EMBL" id="NYF42911.1"/>
    </source>
</evidence>
<dbReference type="PANTHER" id="PTHR33055:SF3">
    <property type="entry name" value="PUTATIVE TRANSPOSASE FOR IS117-RELATED"/>
    <property type="match status" value="1"/>
</dbReference>
<dbReference type="PANTHER" id="PTHR33055">
    <property type="entry name" value="TRANSPOSASE FOR INSERTION SEQUENCE ELEMENT IS1111A"/>
    <property type="match status" value="1"/>
</dbReference>
<dbReference type="Pfam" id="PF01548">
    <property type="entry name" value="DEDD_Tnp_IS110"/>
    <property type="match status" value="1"/>
</dbReference>
<dbReference type="GO" id="GO:0004803">
    <property type="term" value="F:transposase activity"/>
    <property type="evidence" value="ECO:0007669"/>
    <property type="project" value="InterPro"/>
</dbReference>
<sequence>MRVFCGIDWAERHHDVALVDESGTVIAQRRITETVQGYQELLNMLAEAGDGPEAPIPVAIETPRGLLVACLRACGRPVFAINPFSASRYRERHAISRKKSDRQDAIVLANILRTDMAMHRPLPADTHQAQAVTVLARAQQDAVWRVHRTGNELRSVLREYYPAFLELFAAQEGGVSCREARAILAIAPTPAAAARLSRPQIRAALKRSGRIYHLQSWTEKIHTGLRVEHLRQPGPVEEAYGHQVLALLAVLDAACTSAAALEEAAIAAFRAHPDHAIITSFPGLGDLTGARLLGEIGDDRTRFADARALKAYAGAAPVTRASGRSRAVMHRRVKNQRLAAVGYVWAFAALTASPGARGHYDRRKDQGERHAAALRNLYNRFLGCLFHCLTTRQTYREQAAFPASTEQPAAA</sequence>
<dbReference type="AlphaFoldDB" id="A0A852V8Z3"/>
<dbReference type="EMBL" id="JACCCO010000002">
    <property type="protein sequence ID" value="NYF42911.1"/>
    <property type="molecule type" value="Genomic_DNA"/>
</dbReference>
<feature type="domain" description="Transposase IS116/IS110/IS902 C-terminal" evidence="2">
    <location>
        <begin position="276"/>
        <end position="360"/>
    </location>
</feature>
<gene>
    <name evidence="3" type="ORF">HDA43_005112</name>
</gene>
<protein>
    <submittedName>
        <fullName evidence="3">Transposase</fullName>
    </submittedName>
</protein>
<reference evidence="3 4" key="1">
    <citation type="submission" date="2020-07" db="EMBL/GenBank/DDBJ databases">
        <title>Sequencing the genomes of 1000 actinobacteria strains.</title>
        <authorList>
            <person name="Klenk H.-P."/>
        </authorList>
    </citation>
    <scope>NUCLEOTIDE SEQUENCE [LARGE SCALE GENOMIC DNA]</scope>
    <source>
        <strain evidence="3 4">DSM 45763</strain>
    </source>
</reference>
<organism evidence="3 4">
    <name type="scientific">Streptosporangium sandarakinum</name>
    <dbReference type="NCBI Taxonomy" id="1260955"/>
    <lineage>
        <taxon>Bacteria</taxon>
        <taxon>Bacillati</taxon>
        <taxon>Actinomycetota</taxon>
        <taxon>Actinomycetes</taxon>
        <taxon>Streptosporangiales</taxon>
        <taxon>Streptosporangiaceae</taxon>
        <taxon>Streptosporangium</taxon>
    </lineage>
</organism>
<dbReference type="GO" id="GO:0003677">
    <property type="term" value="F:DNA binding"/>
    <property type="evidence" value="ECO:0007669"/>
    <property type="project" value="InterPro"/>
</dbReference>
<dbReference type="Pfam" id="PF02371">
    <property type="entry name" value="Transposase_20"/>
    <property type="match status" value="1"/>
</dbReference>
<dbReference type="Proteomes" id="UP000576393">
    <property type="component" value="Unassembled WGS sequence"/>
</dbReference>
<dbReference type="GO" id="GO:0006313">
    <property type="term" value="P:DNA transposition"/>
    <property type="evidence" value="ECO:0007669"/>
    <property type="project" value="InterPro"/>
</dbReference>